<proteinExistence type="predicted"/>
<dbReference type="AlphaFoldDB" id="A0A2Z3H462"/>
<keyword evidence="4" id="KW-1185">Reference proteome</keyword>
<feature type="region of interest" description="Disordered" evidence="1">
    <location>
        <begin position="365"/>
        <end position="393"/>
    </location>
</feature>
<dbReference type="PANTHER" id="PTHR47619:SF1">
    <property type="entry name" value="EXODEOXYRIBONUCLEASE WALJ"/>
    <property type="match status" value="1"/>
</dbReference>
<dbReference type="RefSeq" id="WP_109571282.1">
    <property type="nucleotide sequence ID" value="NZ_CP025958.1"/>
</dbReference>
<dbReference type="Proteomes" id="UP000245802">
    <property type="component" value="Chromosome"/>
</dbReference>
<gene>
    <name evidence="3" type="ORF">C1280_28630</name>
</gene>
<dbReference type="InterPro" id="IPR001279">
    <property type="entry name" value="Metallo-B-lactamas"/>
</dbReference>
<dbReference type="SMART" id="SM00849">
    <property type="entry name" value="Lactamase_B"/>
    <property type="match status" value="1"/>
</dbReference>
<dbReference type="InterPro" id="IPR052533">
    <property type="entry name" value="WalJ/YycJ-like"/>
</dbReference>
<dbReference type="Pfam" id="PF12706">
    <property type="entry name" value="Lactamase_B_2"/>
    <property type="match status" value="1"/>
</dbReference>
<evidence type="ECO:0000313" key="3">
    <source>
        <dbReference type="EMBL" id="AWM40558.1"/>
    </source>
</evidence>
<reference evidence="3 4" key="1">
    <citation type="submission" date="2018-01" db="EMBL/GenBank/DDBJ databases">
        <title>G. obscuriglobus.</title>
        <authorList>
            <person name="Franke J."/>
            <person name="Blomberg W."/>
            <person name="Selmecki A."/>
        </authorList>
    </citation>
    <scope>NUCLEOTIDE SEQUENCE [LARGE SCALE GENOMIC DNA]</scope>
    <source>
        <strain evidence="3 4">DSM 5831</strain>
    </source>
</reference>
<feature type="compositionally biased region" description="Low complexity" evidence="1">
    <location>
        <begin position="365"/>
        <end position="376"/>
    </location>
</feature>
<accession>A0A2Z3H462</accession>
<evidence type="ECO:0000313" key="4">
    <source>
        <dbReference type="Proteomes" id="UP000245802"/>
    </source>
</evidence>
<feature type="domain" description="Metallo-beta-lactamase" evidence="2">
    <location>
        <begin position="96"/>
        <end position="286"/>
    </location>
</feature>
<sequence length="393" mass="43189">MRGPVRSRAQVSRAPVPAPTMPLPMRGTRQHCSFPSRPRPRDAPNRYRPFKRTRARVQLTFISASTCARHRATVEADRRGHDPMTARFTVLASGSGGNASLLEFDGFGLLIDCGLQPRHLTARFRSVGTSWERVSAVVLTHTHTDHWKDATLAELRARRIPMYAHPQHYAYMERASSFASFRAAGLAREYGDGRPLELAPGLRCLPVRVSHDSAPTYAFRIDGYDGERPEPAWAVGYASDLGCGSPELVAAFTGVDVLALEYNHDELMERASPRPKFLVDRVLSDLGHLSNKQAAELTATIAGRSGEGFPGHLVQLHLSKDCNTPELAAVAGREALVALNPATEVVTARQDYAIVPITLARRPNAANRASARVNRPAPKRRTVQPSLPGFDDW</sequence>
<evidence type="ECO:0000259" key="2">
    <source>
        <dbReference type="SMART" id="SM00849"/>
    </source>
</evidence>
<dbReference type="GO" id="GO:0016787">
    <property type="term" value="F:hydrolase activity"/>
    <property type="evidence" value="ECO:0007669"/>
    <property type="project" value="UniProtKB-KW"/>
</dbReference>
<feature type="region of interest" description="Disordered" evidence="1">
    <location>
        <begin position="1"/>
        <end position="48"/>
    </location>
</feature>
<name>A0A2Z3H462_9BACT</name>
<dbReference type="PANTHER" id="PTHR47619">
    <property type="entry name" value="METALLO-HYDROLASE YYCJ-RELATED"/>
    <property type="match status" value="1"/>
</dbReference>
<evidence type="ECO:0000256" key="1">
    <source>
        <dbReference type="SAM" id="MobiDB-lite"/>
    </source>
</evidence>
<keyword evidence="3" id="KW-0378">Hydrolase</keyword>
<dbReference type="EMBL" id="CP025958">
    <property type="protein sequence ID" value="AWM40558.1"/>
    <property type="molecule type" value="Genomic_DNA"/>
</dbReference>
<dbReference type="OrthoDB" id="9781189at2"/>
<organism evidence="3 4">
    <name type="scientific">Gemmata obscuriglobus</name>
    <dbReference type="NCBI Taxonomy" id="114"/>
    <lineage>
        <taxon>Bacteria</taxon>
        <taxon>Pseudomonadati</taxon>
        <taxon>Planctomycetota</taxon>
        <taxon>Planctomycetia</taxon>
        <taxon>Gemmatales</taxon>
        <taxon>Gemmataceae</taxon>
        <taxon>Gemmata</taxon>
    </lineage>
</organism>
<protein>
    <submittedName>
        <fullName evidence="3">MBL fold metallo-hydrolase</fullName>
    </submittedName>
</protein>
<dbReference type="SUPFAM" id="SSF56281">
    <property type="entry name" value="Metallo-hydrolase/oxidoreductase"/>
    <property type="match status" value="1"/>
</dbReference>
<dbReference type="InterPro" id="IPR036866">
    <property type="entry name" value="RibonucZ/Hydroxyglut_hydro"/>
</dbReference>
<dbReference type="KEGG" id="gog:C1280_28630"/>
<dbReference type="Gene3D" id="3.60.15.10">
    <property type="entry name" value="Ribonuclease Z/Hydroxyacylglutathione hydrolase-like"/>
    <property type="match status" value="1"/>
</dbReference>